<keyword evidence="4" id="KW-1185">Reference proteome</keyword>
<name>A0A239NGT0_9ACTN</name>
<accession>A0A239NGT0</accession>
<keyword evidence="2" id="KW-1133">Transmembrane helix</keyword>
<proteinExistence type="predicted"/>
<dbReference type="OrthoDB" id="529448at2"/>
<reference evidence="3 4" key="1">
    <citation type="submission" date="2017-06" db="EMBL/GenBank/DDBJ databases">
        <authorList>
            <person name="Kim H.J."/>
            <person name="Triplett B.A."/>
        </authorList>
    </citation>
    <scope>NUCLEOTIDE SEQUENCE [LARGE SCALE GENOMIC DNA]</scope>
    <source>
        <strain evidence="3 4">DSM 44715</strain>
    </source>
</reference>
<sequence>MDKLLESLAGPWTKRWTGHVAAAALTFWAIGLSARLVSGGGTATACRAAGPEDPLGHAWCRLDGAGAVGYAALVVLAGSLVIGSALLVAAATPRIVHVIAGDVPRPGGLTAWPLWEWLLRRQIARRRRAAQAPGPERAALPDDLIAAEREMARDALRGRIERDAIGELYRYPAADTLMAPTRIGCALAAMVERVQRRHGLNLTVCWEHLLMVLPPDARARLAQESRRVTLRGQNLVWTLAAVLWTPTFGPSRYAVGWVLGVALVTALLMRGVREAVENYCDLIEALVTCYRDRIYTAVGFAQPTSTTGDVAAGRVLSEYLGGWADDPAVPLSWPAPETAAPCQESAPPQGDGDSEATP</sequence>
<evidence type="ECO:0000313" key="4">
    <source>
        <dbReference type="Proteomes" id="UP000198318"/>
    </source>
</evidence>
<feature type="transmembrane region" description="Helical" evidence="2">
    <location>
        <begin position="67"/>
        <end position="89"/>
    </location>
</feature>
<keyword evidence="2" id="KW-0812">Transmembrane</keyword>
<protein>
    <submittedName>
        <fullName evidence="3">Uncharacterized protein</fullName>
    </submittedName>
</protein>
<dbReference type="RefSeq" id="WP_089329797.1">
    <property type="nucleotide sequence ID" value="NZ_FZOR01000041.1"/>
</dbReference>
<dbReference type="EMBL" id="FZOR01000041">
    <property type="protein sequence ID" value="SNT54075.1"/>
    <property type="molecule type" value="Genomic_DNA"/>
</dbReference>
<keyword evidence="2" id="KW-0472">Membrane</keyword>
<dbReference type="Proteomes" id="UP000198318">
    <property type="component" value="Unassembled WGS sequence"/>
</dbReference>
<feature type="region of interest" description="Disordered" evidence="1">
    <location>
        <begin position="328"/>
        <end position="358"/>
    </location>
</feature>
<dbReference type="AlphaFoldDB" id="A0A239NGT0"/>
<evidence type="ECO:0000256" key="2">
    <source>
        <dbReference type="SAM" id="Phobius"/>
    </source>
</evidence>
<gene>
    <name evidence="3" type="ORF">SAMN05443665_104132</name>
</gene>
<organism evidence="3 4">
    <name type="scientific">Actinomadura meyerae</name>
    <dbReference type="NCBI Taxonomy" id="240840"/>
    <lineage>
        <taxon>Bacteria</taxon>
        <taxon>Bacillati</taxon>
        <taxon>Actinomycetota</taxon>
        <taxon>Actinomycetes</taxon>
        <taxon>Streptosporangiales</taxon>
        <taxon>Thermomonosporaceae</taxon>
        <taxon>Actinomadura</taxon>
    </lineage>
</organism>
<evidence type="ECO:0000313" key="3">
    <source>
        <dbReference type="EMBL" id="SNT54075.1"/>
    </source>
</evidence>
<evidence type="ECO:0000256" key="1">
    <source>
        <dbReference type="SAM" id="MobiDB-lite"/>
    </source>
</evidence>